<reference evidence="1" key="1">
    <citation type="journal article" date="2022" name="bioRxiv">
        <title>Sequencing and chromosome-scale assembly of the giantPleurodeles waltlgenome.</title>
        <authorList>
            <person name="Brown T."/>
            <person name="Elewa A."/>
            <person name="Iarovenko S."/>
            <person name="Subramanian E."/>
            <person name="Araus A.J."/>
            <person name="Petzold A."/>
            <person name="Susuki M."/>
            <person name="Suzuki K.-i.T."/>
            <person name="Hayashi T."/>
            <person name="Toyoda A."/>
            <person name="Oliveira C."/>
            <person name="Osipova E."/>
            <person name="Leigh N.D."/>
            <person name="Simon A."/>
            <person name="Yun M.H."/>
        </authorList>
    </citation>
    <scope>NUCLEOTIDE SEQUENCE</scope>
    <source>
        <strain evidence="1">20211129_DDA</strain>
        <tissue evidence="1">Liver</tissue>
    </source>
</reference>
<evidence type="ECO:0000313" key="1">
    <source>
        <dbReference type="EMBL" id="KAJ1197131.1"/>
    </source>
</evidence>
<dbReference type="EMBL" id="JANPWB010000003">
    <property type="protein sequence ID" value="KAJ1197131.1"/>
    <property type="molecule type" value="Genomic_DNA"/>
</dbReference>
<proteinExistence type="predicted"/>
<evidence type="ECO:0000313" key="2">
    <source>
        <dbReference type="Proteomes" id="UP001066276"/>
    </source>
</evidence>
<name>A0AAV7V8E2_PLEWA</name>
<accession>A0AAV7V8E2</accession>
<comment type="caution">
    <text evidence="1">The sequence shown here is derived from an EMBL/GenBank/DDBJ whole genome shotgun (WGS) entry which is preliminary data.</text>
</comment>
<keyword evidence="2" id="KW-1185">Reference proteome</keyword>
<sequence>MRAVASLSQPARECGLERKSAGCGIAARNSLNELRAAMPQPALFRSSPHSLAGWDRDATALIREPL</sequence>
<organism evidence="1 2">
    <name type="scientific">Pleurodeles waltl</name>
    <name type="common">Iberian ribbed newt</name>
    <dbReference type="NCBI Taxonomy" id="8319"/>
    <lineage>
        <taxon>Eukaryota</taxon>
        <taxon>Metazoa</taxon>
        <taxon>Chordata</taxon>
        <taxon>Craniata</taxon>
        <taxon>Vertebrata</taxon>
        <taxon>Euteleostomi</taxon>
        <taxon>Amphibia</taxon>
        <taxon>Batrachia</taxon>
        <taxon>Caudata</taxon>
        <taxon>Salamandroidea</taxon>
        <taxon>Salamandridae</taxon>
        <taxon>Pleurodelinae</taxon>
        <taxon>Pleurodeles</taxon>
    </lineage>
</organism>
<dbReference type="AlphaFoldDB" id="A0AAV7V8E2"/>
<gene>
    <name evidence="1" type="ORF">NDU88_000993</name>
</gene>
<protein>
    <submittedName>
        <fullName evidence="1">Uncharacterized protein</fullName>
    </submittedName>
</protein>
<dbReference type="Proteomes" id="UP001066276">
    <property type="component" value="Chromosome 2_1"/>
</dbReference>